<evidence type="ECO:0008006" key="3">
    <source>
        <dbReference type="Google" id="ProtNLM"/>
    </source>
</evidence>
<proteinExistence type="predicted"/>
<dbReference type="VEuPathDB" id="FungiDB:BTJ68_04502"/>
<dbReference type="EMBL" id="QWIQ01000040">
    <property type="protein sequence ID" value="RMZ13692.1"/>
    <property type="molecule type" value="Genomic_DNA"/>
</dbReference>
<sequence>MSSHYRAMQLVHRDLQASPLSKIARRSELPASKGKSLSGHSSPSAYAEESKKIYLPALVSHWAMRIENLPGKGREDDIGTWTYFGLIIPDGKQCELDETEWKVLGSPTSRVCGSSKDEDERIRNMALSAIDEFGTYDLMTNNCQDFALYLFLKVANFIEHPQRLLELASARRPASQPLLTVQKNQWKQESSQWSGMTDIFDEIVADDRKGQRIFTWLIGTDFELEDDMYGDKKLDFSLAYPHLRPEVNKPYRRLDGSYQLD</sequence>
<gene>
    <name evidence="1" type="ORF">D0862_02228</name>
</gene>
<accession>A0A3M7HL82</accession>
<evidence type="ECO:0000313" key="1">
    <source>
        <dbReference type="EMBL" id="RMZ13692.1"/>
    </source>
</evidence>
<dbReference type="AlphaFoldDB" id="A0A3M7HL82"/>
<evidence type="ECO:0000313" key="2">
    <source>
        <dbReference type="Proteomes" id="UP000281468"/>
    </source>
</evidence>
<comment type="caution">
    <text evidence="1">The sequence shown here is derived from an EMBL/GenBank/DDBJ whole genome shotgun (WGS) entry which is preliminary data.</text>
</comment>
<reference evidence="1 2" key="1">
    <citation type="journal article" date="2018" name="BMC Genomics">
        <title>Genomic evidence for intraspecific hybridization in a clonal and extremely halotolerant yeast.</title>
        <authorList>
            <person name="Gostincar C."/>
            <person name="Stajich J.E."/>
            <person name="Zupancic J."/>
            <person name="Zalar P."/>
            <person name="Gunde-Cimerman N."/>
        </authorList>
    </citation>
    <scope>NUCLEOTIDE SEQUENCE [LARGE SCALE GENOMIC DNA]</scope>
    <source>
        <strain evidence="1 2">EXF-171</strain>
    </source>
</reference>
<name>A0A3M7HL82_HORWE</name>
<dbReference type="Proteomes" id="UP000281468">
    <property type="component" value="Unassembled WGS sequence"/>
</dbReference>
<protein>
    <recommendedName>
        <fullName evidence="3">PPPDE domain-containing protein</fullName>
    </recommendedName>
</protein>
<organism evidence="1 2">
    <name type="scientific">Hortaea werneckii</name>
    <name type="common">Black yeast</name>
    <name type="synonym">Cladosporium werneckii</name>
    <dbReference type="NCBI Taxonomy" id="91943"/>
    <lineage>
        <taxon>Eukaryota</taxon>
        <taxon>Fungi</taxon>
        <taxon>Dikarya</taxon>
        <taxon>Ascomycota</taxon>
        <taxon>Pezizomycotina</taxon>
        <taxon>Dothideomycetes</taxon>
        <taxon>Dothideomycetidae</taxon>
        <taxon>Mycosphaerellales</taxon>
        <taxon>Teratosphaeriaceae</taxon>
        <taxon>Hortaea</taxon>
    </lineage>
</organism>